<evidence type="ECO:0000313" key="2">
    <source>
        <dbReference type="EMBL" id="ORB03048.1"/>
    </source>
</evidence>
<comment type="caution">
    <text evidence="2">The sequence shown here is derived from an EMBL/GenBank/DDBJ whole genome shotgun (WGS) entry which is preliminary data.</text>
</comment>
<dbReference type="PRINTS" id="PR00420">
    <property type="entry name" value="RNGMNOXGNASE"/>
</dbReference>
<dbReference type="OrthoDB" id="103324at2"/>
<feature type="domain" description="FAD-binding" evidence="1">
    <location>
        <begin position="4"/>
        <end position="312"/>
    </location>
</feature>
<dbReference type="PANTHER" id="PTHR42685">
    <property type="entry name" value="GERANYLGERANYL DIPHOSPHATE REDUCTASE"/>
    <property type="match status" value="1"/>
</dbReference>
<accession>A0A7I7R9T9</accession>
<evidence type="ECO:0000259" key="1">
    <source>
        <dbReference type="Pfam" id="PF01494"/>
    </source>
</evidence>
<dbReference type="Pfam" id="PF01494">
    <property type="entry name" value="FAD_binding_3"/>
    <property type="match status" value="1"/>
</dbReference>
<protein>
    <recommendedName>
        <fullName evidence="1">FAD-binding domain-containing protein</fullName>
    </recommendedName>
</protein>
<gene>
    <name evidence="2" type="ORF">BST33_03585</name>
</gene>
<dbReference type="InterPro" id="IPR002938">
    <property type="entry name" value="FAD-bd"/>
</dbReference>
<keyword evidence="3" id="KW-1185">Reference proteome</keyword>
<dbReference type="InterPro" id="IPR050407">
    <property type="entry name" value="Geranylgeranyl_reductase"/>
</dbReference>
<dbReference type="GO" id="GO:0071949">
    <property type="term" value="F:FAD binding"/>
    <property type="evidence" value="ECO:0007669"/>
    <property type="project" value="InterPro"/>
</dbReference>
<dbReference type="Proteomes" id="UP000192320">
    <property type="component" value="Unassembled WGS sequence"/>
</dbReference>
<dbReference type="AlphaFoldDB" id="A0A7I7R9T9"/>
<reference evidence="2 3" key="1">
    <citation type="submission" date="2017-02" db="EMBL/GenBank/DDBJ databases">
        <title>The new phylogeny of genus Mycobacterium.</title>
        <authorList>
            <person name="Tortoli E."/>
            <person name="Trovato A."/>
            <person name="Cirillo D.M."/>
        </authorList>
    </citation>
    <scope>NUCLEOTIDE SEQUENCE [LARGE SCALE GENOMIC DNA]</scope>
    <source>
        <strain evidence="2 3">DSM 45633</strain>
    </source>
</reference>
<proteinExistence type="predicted"/>
<dbReference type="SUPFAM" id="SSF51905">
    <property type="entry name" value="FAD/NAD(P)-binding domain"/>
    <property type="match status" value="1"/>
</dbReference>
<dbReference type="RefSeq" id="WP_083022860.1">
    <property type="nucleotide sequence ID" value="NZ_AP022589.1"/>
</dbReference>
<dbReference type="InterPro" id="IPR036188">
    <property type="entry name" value="FAD/NAD-bd_sf"/>
</dbReference>
<dbReference type="Gene3D" id="3.50.50.60">
    <property type="entry name" value="FAD/NAD(P)-binding domain"/>
    <property type="match status" value="1"/>
</dbReference>
<dbReference type="PANTHER" id="PTHR42685:SF22">
    <property type="entry name" value="CONDITIONED MEDIUM FACTOR RECEPTOR 1"/>
    <property type="match status" value="1"/>
</dbReference>
<evidence type="ECO:0000313" key="3">
    <source>
        <dbReference type="Proteomes" id="UP000192320"/>
    </source>
</evidence>
<sequence>MESFDVVVVGARCAGSALATYLARAGLRVCLVDKATFPSETPSTHVIQPRGVAILAELGALNPVLARGATQLDSFSLVIDDVRLDGALGDTFPHLGLNVRRTVLDHELVNVAVKSGVDVRTGLRATGVRNAESRVAGIETADGPIDAALVVGADGRGSMVAKSVGARKYLEEPGGRVPVWGYFATGPQEPRLRIGRRGNFSFLASPTDSGLYMAAVGVDHREIEYFNRDRETNFRDALRQWPELDAIVGDADRDGPLRVMTNWHSYFRESAGPGWALVGDAGHFKDFSPGQGISDALCQAKSLATAISAAAGSAEALDSALKRWWKQRDRDALDMYWFAMQMAPPGAASPLVAEVIRRVSADPKGATTLLKVMNRDLPSAKLFTPPRLLAASYTTLRNHPGQRRATLAEIGAQMGAEIDKLRARLGSRSNRP</sequence>
<organism evidence="2 3">
    <name type="scientific">Mycolicibacter minnesotensis</name>
    <dbReference type="NCBI Taxonomy" id="1118379"/>
    <lineage>
        <taxon>Bacteria</taxon>
        <taxon>Bacillati</taxon>
        <taxon>Actinomycetota</taxon>
        <taxon>Actinomycetes</taxon>
        <taxon>Mycobacteriales</taxon>
        <taxon>Mycobacteriaceae</taxon>
        <taxon>Mycolicibacter</taxon>
    </lineage>
</organism>
<name>A0A7I7R9T9_9MYCO</name>
<dbReference type="EMBL" id="MVHZ01000003">
    <property type="protein sequence ID" value="ORB03048.1"/>
    <property type="molecule type" value="Genomic_DNA"/>
</dbReference>